<dbReference type="Gene3D" id="2.60.40.10">
    <property type="entry name" value="Immunoglobulins"/>
    <property type="match status" value="1"/>
</dbReference>
<evidence type="ECO:0000259" key="4">
    <source>
        <dbReference type="Pfam" id="PF24547"/>
    </source>
</evidence>
<dbReference type="InterPro" id="IPR041033">
    <property type="entry name" value="SpaA_PFL_dom_1"/>
</dbReference>
<keyword evidence="1" id="KW-1133">Transmembrane helix</keyword>
<dbReference type="Gene3D" id="2.60.40.1140">
    <property type="entry name" value="Collagen-binding surface protein Cna, B-type domain"/>
    <property type="match status" value="1"/>
</dbReference>
<feature type="domain" description="SpaA-like prealbumin fold" evidence="3">
    <location>
        <begin position="41"/>
        <end position="117"/>
    </location>
</feature>
<dbReference type="Pfam" id="PF08341">
    <property type="entry name" value="TED"/>
    <property type="match status" value="1"/>
</dbReference>
<evidence type="ECO:0000259" key="3">
    <source>
        <dbReference type="Pfam" id="PF17802"/>
    </source>
</evidence>
<keyword evidence="1" id="KW-0472">Membrane</keyword>
<dbReference type="Pfam" id="PF24547">
    <property type="entry name" value="DUF7601"/>
    <property type="match status" value="1"/>
</dbReference>
<dbReference type="EMBL" id="JAUSTL010000027">
    <property type="protein sequence ID" value="MDQ0263959.1"/>
    <property type="molecule type" value="Genomic_DNA"/>
</dbReference>
<name>A0ABU0ACW7_STRDY</name>
<feature type="domain" description="DUF7601" evidence="4">
    <location>
        <begin position="358"/>
        <end position="473"/>
    </location>
</feature>
<sequence>MKKPINRLSICFAFLILFCLMFIRGQSNVKAETTPTGLTSLIIRKYSEGDYSKLLPGATLNLKQIEGSGFQEKTFYSNNSGEKVDLPNGIYILSEIKPPQGYGVATPITFKIENGKVLIKKDEQFVENPYKEVDKPYSVEAYNDYLEYDVLSTQNYAKFYYAKNGDGSKQVVYCFNADLHSPPDSYDNGDSIEPDVTTMSEVKFTQVKGVDLLKYAVSPRTDNAQQLLTYIKKVIHKGYKGENSNIPDGLTATQFRAATQLAIYYFTNSADLDTLKTYNDNKGYHGFEDMNEATVQATRNLIDYAMNGESAAALPDLDFFIPNNNAYQSLIGTQYHPEALVDILRMEDSLAPIVPVTHKLNLSKKVSGTASDKTKEFDFNIELKDLAGNALQGTYPTSKNGVTIVDGKAHFTLKDSETIEILNLPTGYSYTITEVNSDDYKTTVTIDSEAPVETKQTIKEGISSDTVLTFENNKEAVVPTGINSQSYSDFLLIIAPVLLFGLIYYKFSKGDY</sequence>
<comment type="caution">
    <text evidence="5">The sequence shown here is derived from an EMBL/GenBank/DDBJ whole genome shotgun (WGS) entry which is preliminary data.</text>
</comment>
<dbReference type="InterPro" id="IPR023849">
    <property type="entry name" value="TQXA_dom"/>
</dbReference>
<dbReference type="NCBIfam" id="NF012162">
    <property type="entry name" value="surf_Nterm_1"/>
    <property type="match status" value="1"/>
</dbReference>
<dbReference type="Proteomes" id="UP001237071">
    <property type="component" value="Unassembled WGS sequence"/>
</dbReference>
<dbReference type="NCBIfam" id="NF033396">
    <property type="entry name" value="pilus_ancill_1"/>
    <property type="match status" value="1"/>
</dbReference>
<evidence type="ECO:0000259" key="2">
    <source>
        <dbReference type="Pfam" id="PF08341"/>
    </source>
</evidence>
<protein>
    <submittedName>
        <fullName evidence="5">Fibronectin-binding protein 1</fullName>
    </submittedName>
</protein>
<gene>
    <name evidence="5" type="ORF">J2S26_002062</name>
</gene>
<organism evidence="5 6">
    <name type="scientific">Streptococcus dysgalactiae</name>
    <dbReference type="NCBI Taxonomy" id="1334"/>
    <lineage>
        <taxon>Bacteria</taxon>
        <taxon>Bacillati</taxon>
        <taxon>Bacillota</taxon>
        <taxon>Bacilli</taxon>
        <taxon>Lactobacillales</taxon>
        <taxon>Streptococcaceae</taxon>
        <taxon>Streptococcus</taxon>
    </lineage>
</organism>
<evidence type="ECO:0000256" key="1">
    <source>
        <dbReference type="SAM" id="Phobius"/>
    </source>
</evidence>
<dbReference type="RefSeq" id="WP_003057126.1">
    <property type="nucleotide sequence ID" value="NZ_CP066073.1"/>
</dbReference>
<keyword evidence="1" id="KW-0812">Transmembrane</keyword>
<feature type="domain" description="Thioester" evidence="2">
    <location>
        <begin position="171"/>
        <end position="305"/>
    </location>
</feature>
<evidence type="ECO:0000313" key="5">
    <source>
        <dbReference type="EMBL" id="MDQ0263959.1"/>
    </source>
</evidence>
<proteinExistence type="predicted"/>
<keyword evidence="6" id="KW-1185">Reference proteome</keyword>
<dbReference type="Gene3D" id="2.30.30.670">
    <property type="entry name" value="Thioester domain"/>
    <property type="match status" value="2"/>
</dbReference>
<accession>A0ABU0ACW7</accession>
<dbReference type="InterPro" id="IPR013783">
    <property type="entry name" value="Ig-like_fold"/>
</dbReference>
<dbReference type="Pfam" id="PF17802">
    <property type="entry name" value="SpaA"/>
    <property type="match status" value="1"/>
</dbReference>
<evidence type="ECO:0000313" key="6">
    <source>
        <dbReference type="Proteomes" id="UP001237071"/>
    </source>
</evidence>
<dbReference type="InterPro" id="IPR055382">
    <property type="entry name" value="DUF7601"/>
</dbReference>
<feature type="transmembrane region" description="Helical" evidence="1">
    <location>
        <begin position="490"/>
        <end position="507"/>
    </location>
</feature>
<dbReference type="InterPro" id="IPR013552">
    <property type="entry name" value="Thioester_dom"/>
</dbReference>
<dbReference type="NCBIfam" id="TIGR03934">
    <property type="entry name" value="TQXA_dom"/>
    <property type="match status" value="1"/>
</dbReference>
<dbReference type="InterPro" id="IPR053671">
    <property type="entry name" value="Pilus_tip_adhesin"/>
</dbReference>
<reference evidence="5 6" key="1">
    <citation type="submission" date="2023-07" db="EMBL/GenBank/DDBJ databases">
        <title>Genomic Encyclopedia of Type Strains, Phase IV (KMG-IV): sequencing the most valuable type-strain genomes for metagenomic binning, comparative biology and taxonomic classification.</title>
        <authorList>
            <person name="Goeker M."/>
        </authorList>
    </citation>
    <scope>NUCLEOTIDE SEQUENCE [LARGE SCALE GENOMIC DNA]</scope>
    <source>
        <strain evidence="5 6">DSM 23147</strain>
    </source>
</reference>